<gene>
    <name evidence="3" type="ORF">PQU95_08180</name>
</gene>
<dbReference type="Gene3D" id="2.40.128.20">
    <property type="match status" value="1"/>
</dbReference>
<sequence>MDQPVFIQVGALADGFAPANHTLPACNELAGRQFQLHDDTGRVAVLTLSQHDALQLTQGDVTLHARCRVTSLRPQCYLIDGLPQENSRSSLSLVLDLAQGLFTRIDGQLPDEAATRIDPFRRVAQGLPLTAVEAVITHGTIDRPVQTGEHLHHPTDELIGMRNLYRYSQTECYEHIYLNSHFYAWQCLQGVEQGLADVDRCYYVKLADALYLFVWCEKIVPTLGVVLIDLAQGKTDGKIVGYQGGDFSALSNFAVGAQAQVLNTTRHPLA</sequence>
<proteinExistence type="predicted"/>
<evidence type="ECO:0000313" key="4">
    <source>
        <dbReference type="Proteomes" id="UP001219956"/>
    </source>
</evidence>
<dbReference type="InterPro" id="IPR024724">
    <property type="entry name" value="MoaF_N"/>
</dbReference>
<evidence type="ECO:0000259" key="2">
    <source>
        <dbReference type="Pfam" id="PF17409"/>
    </source>
</evidence>
<protein>
    <submittedName>
        <fullName evidence="3">MoaF C-terminal domain-containing protein</fullName>
    </submittedName>
</protein>
<dbReference type="Pfam" id="PF10703">
    <property type="entry name" value="MoaF"/>
    <property type="match status" value="1"/>
</dbReference>
<comment type="caution">
    <text evidence="3">The sequence shown here is derived from an EMBL/GenBank/DDBJ whole genome shotgun (WGS) entry which is preliminary data.</text>
</comment>
<feature type="domain" description="Molybdenum cofactor biosynthesis protein F N-terminal" evidence="1">
    <location>
        <begin position="6"/>
        <end position="111"/>
    </location>
</feature>
<evidence type="ECO:0000259" key="1">
    <source>
        <dbReference type="Pfam" id="PF10703"/>
    </source>
</evidence>
<evidence type="ECO:0000313" key="3">
    <source>
        <dbReference type="EMBL" id="MDC7717191.1"/>
    </source>
</evidence>
<dbReference type="InterPro" id="IPR012674">
    <property type="entry name" value="Calycin"/>
</dbReference>
<dbReference type="Pfam" id="PF17409">
    <property type="entry name" value="MoaF_C"/>
    <property type="match status" value="1"/>
</dbReference>
<organism evidence="3 4">
    <name type="scientific">Vogesella aquatica</name>
    <dbReference type="NCBI Taxonomy" id="2984206"/>
    <lineage>
        <taxon>Bacteria</taxon>
        <taxon>Pseudomonadati</taxon>
        <taxon>Pseudomonadota</taxon>
        <taxon>Betaproteobacteria</taxon>
        <taxon>Neisseriales</taxon>
        <taxon>Chromobacteriaceae</taxon>
        <taxon>Vogesella</taxon>
    </lineage>
</organism>
<accession>A0ABT5IXC3</accession>
<name>A0ABT5IXC3_9NEIS</name>
<feature type="domain" description="MoaF C-terminal" evidence="2">
    <location>
        <begin position="152"/>
        <end position="265"/>
    </location>
</feature>
<dbReference type="RefSeq" id="WP_272751546.1">
    <property type="nucleotide sequence ID" value="NZ_JAQQLF010000009.1"/>
</dbReference>
<dbReference type="Proteomes" id="UP001219956">
    <property type="component" value="Unassembled WGS sequence"/>
</dbReference>
<dbReference type="EMBL" id="JAQQLF010000009">
    <property type="protein sequence ID" value="MDC7717191.1"/>
    <property type="molecule type" value="Genomic_DNA"/>
</dbReference>
<keyword evidence="4" id="KW-1185">Reference proteome</keyword>
<dbReference type="InterPro" id="IPR035348">
    <property type="entry name" value="MoaF_C"/>
</dbReference>
<reference evidence="3 4" key="1">
    <citation type="submission" date="2023-01" db="EMBL/GenBank/DDBJ databases">
        <title>Novel species of the genus Vogesella isolated from rivers.</title>
        <authorList>
            <person name="Lu H."/>
        </authorList>
    </citation>
    <scope>NUCLEOTIDE SEQUENCE [LARGE SCALE GENOMIC DNA]</scope>
    <source>
        <strain evidence="3 4">DC21W</strain>
    </source>
</reference>